<gene>
    <name evidence="10" type="primary">alsT</name>
    <name evidence="10" type="ORF">Pan161_23370</name>
</gene>
<feature type="signal peptide" evidence="9">
    <location>
        <begin position="1"/>
        <end position="34"/>
    </location>
</feature>
<evidence type="ECO:0000256" key="7">
    <source>
        <dbReference type="ARBA" id="ARBA00023136"/>
    </source>
</evidence>
<dbReference type="KEGG" id="gax:Pan161_23370"/>
<dbReference type="PRINTS" id="PR00175">
    <property type="entry name" value="NAALASMPORT"/>
</dbReference>
<proteinExistence type="inferred from homology"/>
<evidence type="ECO:0000256" key="3">
    <source>
        <dbReference type="ARBA" id="ARBA00022448"/>
    </source>
</evidence>
<dbReference type="Proteomes" id="UP000316855">
    <property type="component" value="Chromosome"/>
</dbReference>
<evidence type="ECO:0000256" key="4">
    <source>
        <dbReference type="ARBA" id="ARBA00022475"/>
    </source>
</evidence>
<dbReference type="Gene3D" id="1.20.1740.10">
    <property type="entry name" value="Amino acid/polyamine transporter I"/>
    <property type="match status" value="1"/>
</dbReference>
<comment type="subcellular location">
    <subcellularLocation>
        <location evidence="1 8">Cell membrane</location>
        <topology evidence="1 8">Multi-pass membrane protein</topology>
    </subcellularLocation>
</comment>
<dbReference type="InterPro" id="IPR001463">
    <property type="entry name" value="Na/Ala_symport"/>
</dbReference>
<dbReference type="RefSeq" id="WP_232103698.1">
    <property type="nucleotide sequence ID" value="NZ_CP036343.1"/>
</dbReference>
<feature type="chain" id="PRO_5021727762" evidence="9">
    <location>
        <begin position="35"/>
        <end position="570"/>
    </location>
</feature>
<name>A0A517VCF4_9PLAN</name>
<evidence type="ECO:0000256" key="1">
    <source>
        <dbReference type="ARBA" id="ARBA00004651"/>
    </source>
</evidence>
<feature type="transmembrane region" description="Helical" evidence="8">
    <location>
        <begin position="249"/>
        <end position="268"/>
    </location>
</feature>
<feature type="transmembrane region" description="Helical" evidence="8">
    <location>
        <begin position="402"/>
        <end position="429"/>
    </location>
</feature>
<keyword evidence="8" id="KW-0769">Symport</keyword>
<comment type="similarity">
    <text evidence="2 8">Belongs to the alanine or glycine:cation symporter (AGCS) (TC 2.A.25) family.</text>
</comment>
<protein>
    <submittedName>
        <fullName evidence="10">Amino-acid carrier protein AlsT</fullName>
    </submittedName>
</protein>
<evidence type="ECO:0000313" key="11">
    <source>
        <dbReference type="Proteomes" id="UP000316855"/>
    </source>
</evidence>
<feature type="transmembrane region" description="Helical" evidence="8">
    <location>
        <begin position="319"/>
        <end position="338"/>
    </location>
</feature>
<dbReference type="AlphaFoldDB" id="A0A517VCF4"/>
<evidence type="ECO:0000256" key="8">
    <source>
        <dbReference type="RuleBase" id="RU363064"/>
    </source>
</evidence>
<evidence type="ECO:0000256" key="6">
    <source>
        <dbReference type="ARBA" id="ARBA00022989"/>
    </source>
</evidence>
<keyword evidence="4 8" id="KW-1003">Cell membrane</keyword>
<dbReference type="EMBL" id="CP036343">
    <property type="protein sequence ID" value="QDT90684.1"/>
    <property type="molecule type" value="Genomic_DNA"/>
</dbReference>
<keyword evidence="6 8" id="KW-1133">Transmembrane helix</keyword>
<accession>A0A517VCF4</accession>
<feature type="transmembrane region" description="Helical" evidence="8">
    <location>
        <begin position="291"/>
        <end position="312"/>
    </location>
</feature>
<keyword evidence="9" id="KW-0732">Signal</keyword>
<feature type="transmembrane region" description="Helical" evidence="8">
    <location>
        <begin position="186"/>
        <end position="203"/>
    </location>
</feature>
<feature type="transmembrane region" description="Helical" evidence="8">
    <location>
        <begin position="158"/>
        <end position="180"/>
    </location>
</feature>
<reference evidence="10 11" key="1">
    <citation type="submission" date="2019-02" db="EMBL/GenBank/DDBJ databases">
        <title>Deep-cultivation of Planctomycetes and their phenomic and genomic characterization uncovers novel biology.</title>
        <authorList>
            <person name="Wiegand S."/>
            <person name="Jogler M."/>
            <person name="Boedeker C."/>
            <person name="Pinto D."/>
            <person name="Vollmers J."/>
            <person name="Rivas-Marin E."/>
            <person name="Kohn T."/>
            <person name="Peeters S.H."/>
            <person name="Heuer A."/>
            <person name="Rast P."/>
            <person name="Oberbeckmann S."/>
            <person name="Bunk B."/>
            <person name="Jeske O."/>
            <person name="Meyerdierks A."/>
            <person name="Storesund J.E."/>
            <person name="Kallscheuer N."/>
            <person name="Luecker S."/>
            <person name="Lage O.M."/>
            <person name="Pohl T."/>
            <person name="Merkel B.J."/>
            <person name="Hornburger P."/>
            <person name="Mueller R.-W."/>
            <person name="Bruemmer F."/>
            <person name="Labrenz M."/>
            <person name="Spormann A.M."/>
            <person name="Op den Camp H."/>
            <person name="Overmann J."/>
            <person name="Amann R."/>
            <person name="Jetten M.S.M."/>
            <person name="Mascher T."/>
            <person name="Medema M.H."/>
            <person name="Devos D.P."/>
            <person name="Kaster A.-K."/>
            <person name="Ovreas L."/>
            <person name="Rohde M."/>
            <person name="Galperin M.Y."/>
            <person name="Jogler C."/>
        </authorList>
    </citation>
    <scope>NUCLEOTIDE SEQUENCE [LARGE SCALE GENOMIC DNA]</scope>
    <source>
        <strain evidence="10 11">Pan161</strain>
    </source>
</reference>
<evidence type="ECO:0000256" key="9">
    <source>
        <dbReference type="SAM" id="SignalP"/>
    </source>
</evidence>
<organism evidence="10 11">
    <name type="scientific">Gimesia algae</name>
    <dbReference type="NCBI Taxonomy" id="2527971"/>
    <lineage>
        <taxon>Bacteria</taxon>
        <taxon>Pseudomonadati</taxon>
        <taxon>Planctomycetota</taxon>
        <taxon>Planctomycetia</taxon>
        <taxon>Planctomycetales</taxon>
        <taxon>Planctomycetaceae</taxon>
        <taxon>Gimesia</taxon>
    </lineage>
</organism>
<keyword evidence="7 8" id="KW-0472">Membrane</keyword>
<feature type="transmembrane region" description="Helical" evidence="8">
    <location>
        <begin position="457"/>
        <end position="480"/>
    </location>
</feature>
<feature type="transmembrane region" description="Helical" evidence="8">
    <location>
        <begin position="110"/>
        <end position="127"/>
    </location>
</feature>
<dbReference type="PANTHER" id="PTHR30330">
    <property type="entry name" value="AGSS FAMILY TRANSPORTER, SODIUM-ALANINE"/>
    <property type="match status" value="1"/>
</dbReference>
<feature type="transmembrane region" description="Helical" evidence="8">
    <location>
        <begin position="501"/>
        <end position="519"/>
    </location>
</feature>
<feature type="transmembrane region" description="Helical" evidence="8">
    <location>
        <begin position="525"/>
        <end position="544"/>
    </location>
</feature>
<dbReference type="Pfam" id="PF01235">
    <property type="entry name" value="Na_Ala_symp"/>
    <property type="match status" value="1"/>
</dbReference>
<evidence type="ECO:0000256" key="2">
    <source>
        <dbReference type="ARBA" id="ARBA00009261"/>
    </source>
</evidence>
<evidence type="ECO:0000313" key="10">
    <source>
        <dbReference type="EMBL" id="QDT90684.1"/>
    </source>
</evidence>
<evidence type="ECO:0000256" key="5">
    <source>
        <dbReference type="ARBA" id="ARBA00022692"/>
    </source>
</evidence>
<feature type="transmembrane region" description="Helical" evidence="8">
    <location>
        <begin position="358"/>
        <end position="375"/>
    </location>
</feature>
<sequence precursor="true">MNFDRPSHSNTIRSGMAALLMISILFSVASPLQAYQDSHPPEKTSETNEPAGKEAKTGIALIEAKIDTAFGTFNSYLQQVIFFKVPLTKDQLNQLTSGVKEKDRNGTPLAVLWLVIGATYFTFRMNFINLRAFKHSILLIMGRYDDPEDEGEVTHFQALTAALSATVGLGNIAGVAIAIATGGPGAMFWMMLAGLLGMTSKFAECTLAQIYRRINPDGRVMGGPMCYLSVGLQDQYPGNSFMKGLGKTLAVLFAILCIGGSLAGGNSFQVKQSLGAVAETIPILKDNNLEWVYGIVMAFFVGIVIIGGIRSIARTTEKIVPLMCGIYILACLAIIIMQVEQIPACFKAIWDGAFSDNAMYGGFLGVLIIGFKRAAFSNEAGVGSAAIAHSAAKTKYPVREGIVASLGPFVDTIMICTMTALVMIITGAYNDPQYADLIKSDNGAALTSAAMNSQIPYFNYVLSVSVILFAYSTMISWSYYGERCWAFLFGDSAKISLAYRILFLVFVVLGSVVSATNVLDFGDLMILGMAFPNILGVLLLSNRVKRELDAYWSRYKSGEFDNTRSPAENK</sequence>
<keyword evidence="5 8" id="KW-0812">Transmembrane</keyword>
<dbReference type="PANTHER" id="PTHR30330:SF3">
    <property type="entry name" value="TRANSCRIPTIONAL REGULATOR, LRP FAMILY"/>
    <property type="match status" value="1"/>
</dbReference>
<dbReference type="NCBIfam" id="TIGR00835">
    <property type="entry name" value="agcS"/>
    <property type="match status" value="1"/>
</dbReference>
<keyword evidence="3 8" id="KW-0813">Transport</keyword>
<keyword evidence="11" id="KW-1185">Reference proteome</keyword>
<dbReference type="GO" id="GO:0005886">
    <property type="term" value="C:plasma membrane"/>
    <property type="evidence" value="ECO:0007669"/>
    <property type="project" value="UniProtKB-SubCell"/>
</dbReference>
<dbReference type="GO" id="GO:0005283">
    <property type="term" value="F:amino acid:sodium symporter activity"/>
    <property type="evidence" value="ECO:0007669"/>
    <property type="project" value="InterPro"/>
</dbReference>